<proteinExistence type="predicted"/>
<organism evidence="1 2">
    <name type="scientific">Setaria italica</name>
    <name type="common">Foxtail millet</name>
    <name type="synonym">Panicum italicum</name>
    <dbReference type="NCBI Taxonomy" id="4555"/>
    <lineage>
        <taxon>Eukaryota</taxon>
        <taxon>Viridiplantae</taxon>
        <taxon>Streptophyta</taxon>
        <taxon>Embryophyta</taxon>
        <taxon>Tracheophyta</taxon>
        <taxon>Spermatophyta</taxon>
        <taxon>Magnoliopsida</taxon>
        <taxon>Liliopsida</taxon>
        <taxon>Poales</taxon>
        <taxon>Poaceae</taxon>
        <taxon>PACMAD clade</taxon>
        <taxon>Panicoideae</taxon>
        <taxon>Panicodae</taxon>
        <taxon>Paniceae</taxon>
        <taxon>Cenchrinae</taxon>
        <taxon>Setaria</taxon>
    </lineage>
</organism>
<dbReference type="AlphaFoldDB" id="K3XPA1"/>
<dbReference type="InParanoid" id="K3XPA1"/>
<name>K3XPA1_SETIT</name>
<dbReference type="Proteomes" id="UP000004995">
    <property type="component" value="Unassembled WGS sequence"/>
</dbReference>
<dbReference type="EnsemblPlants" id="KQL08610">
    <property type="protein sequence ID" value="KQL08610"/>
    <property type="gene ID" value="SETIT_003724mg"/>
</dbReference>
<dbReference type="Gramene" id="KQL08610">
    <property type="protein sequence ID" value="KQL08610"/>
    <property type="gene ID" value="SETIT_003724mg"/>
</dbReference>
<accession>K3XPA1</accession>
<protein>
    <submittedName>
        <fullName evidence="1">Uncharacterized protein</fullName>
    </submittedName>
</protein>
<evidence type="ECO:0000313" key="1">
    <source>
        <dbReference type="EnsemblPlants" id="KQL08610"/>
    </source>
</evidence>
<reference evidence="1" key="2">
    <citation type="submission" date="2018-08" db="UniProtKB">
        <authorList>
            <consortium name="EnsemblPlants"/>
        </authorList>
    </citation>
    <scope>IDENTIFICATION</scope>
    <source>
        <strain evidence="1">Yugu1</strain>
    </source>
</reference>
<dbReference type="HOGENOM" id="CLU_3145327_0_0_1"/>
<evidence type="ECO:0000313" key="2">
    <source>
        <dbReference type="Proteomes" id="UP000004995"/>
    </source>
</evidence>
<keyword evidence="2" id="KW-1185">Reference proteome</keyword>
<sequence length="49" mass="5526">MVVVDTKLTTFSLRVVTIILLPFIPDCNMFIRSSNLDLSSSHKSSKTIR</sequence>
<reference evidence="2" key="1">
    <citation type="journal article" date="2012" name="Nat. Biotechnol.">
        <title>Reference genome sequence of the model plant Setaria.</title>
        <authorList>
            <person name="Bennetzen J.L."/>
            <person name="Schmutz J."/>
            <person name="Wang H."/>
            <person name="Percifield R."/>
            <person name="Hawkins J."/>
            <person name="Pontaroli A.C."/>
            <person name="Estep M."/>
            <person name="Feng L."/>
            <person name="Vaughn J.N."/>
            <person name="Grimwood J."/>
            <person name="Jenkins J."/>
            <person name="Barry K."/>
            <person name="Lindquist E."/>
            <person name="Hellsten U."/>
            <person name="Deshpande S."/>
            <person name="Wang X."/>
            <person name="Wu X."/>
            <person name="Mitros T."/>
            <person name="Triplett J."/>
            <person name="Yang X."/>
            <person name="Ye C.Y."/>
            <person name="Mauro-Herrera M."/>
            <person name="Wang L."/>
            <person name="Li P."/>
            <person name="Sharma M."/>
            <person name="Sharma R."/>
            <person name="Ronald P.C."/>
            <person name="Panaud O."/>
            <person name="Kellogg E.A."/>
            <person name="Brutnell T.P."/>
            <person name="Doust A.N."/>
            <person name="Tuskan G.A."/>
            <person name="Rokhsar D."/>
            <person name="Devos K.M."/>
        </authorList>
    </citation>
    <scope>NUCLEOTIDE SEQUENCE [LARGE SCALE GENOMIC DNA]</scope>
    <source>
        <strain evidence="2">cv. Yugu1</strain>
    </source>
</reference>
<dbReference type="EMBL" id="AGNK02003460">
    <property type="status" value="NOT_ANNOTATED_CDS"/>
    <property type="molecule type" value="Genomic_DNA"/>
</dbReference>